<dbReference type="InterPro" id="IPR041183">
    <property type="entry name" value="Cyclophilin-like"/>
</dbReference>
<accession>C4IBP4</accession>
<evidence type="ECO:0000256" key="1">
    <source>
        <dbReference type="SAM" id="SignalP"/>
    </source>
</evidence>
<feature type="signal peptide" evidence="1">
    <location>
        <begin position="1"/>
        <end position="20"/>
    </location>
</feature>
<dbReference type="eggNOG" id="COG4925">
    <property type="taxonomic scope" value="Bacteria"/>
</dbReference>
<dbReference type="Pfam" id="PF18050">
    <property type="entry name" value="Cyclophil_like2"/>
    <property type="match status" value="1"/>
</dbReference>
<protein>
    <submittedName>
        <fullName evidence="3">Putative liporotein</fullName>
    </submittedName>
</protein>
<proteinExistence type="predicted"/>
<keyword evidence="1" id="KW-0732">Signal</keyword>
<dbReference type="Proteomes" id="UP000003081">
    <property type="component" value="Unassembled WGS sequence"/>
</dbReference>
<evidence type="ECO:0000313" key="4">
    <source>
        <dbReference type="Proteomes" id="UP000003081"/>
    </source>
</evidence>
<evidence type="ECO:0000313" key="3">
    <source>
        <dbReference type="EMBL" id="EEP56030.1"/>
    </source>
</evidence>
<dbReference type="AlphaFoldDB" id="C4IBP4"/>
<reference evidence="3 4" key="1">
    <citation type="submission" date="2009-08" db="EMBL/GenBank/DDBJ databases">
        <authorList>
            <person name="Shrivastava S."/>
            <person name="Brinkac L.B."/>
            <person name="Brown J.L."/>
            <person name="Bruce D.B."/>
            <person name="Detter C."/>
            <person name="Green L.D."/>
            <person name="Munk C.A."/>
            <person name="Rogers Y.C."/>
            <person name="Tapia R."/>
            <person name="Sims D.R."/>
            <person name="Smith L.A."/>
            <person name="Smith T.J."/>
            <person name="Sutton G."/>
            <person name="Brettin T."/>
        </authorList>
    </citation>
    <scope>NUCLEOTIDE SEQUENCE [LARGE SCALE GENOMIC DNA]</scope>
    <source>
        <strain evidence="4">E4 str. BoNT E BL5262</strain>
    </source>
</reference>
<dbReference type="HOGENOM" id="CLU_099043_0_0_9"/>
<dbReference type="SUPFAM" id="SSF50891">
    <property type="entry name" value="Cyclophilin-like"/>
    <property type="match status" value="1"/>
</dbReference>
<feature type="chain" id="PRO_5038849284" evidence="1">
    <location>
        <begin position="21"/>
        <end position="167"/>
    </location>
</feature>
<dbReference type="PROSITE" id="PS51257">
    <property type="entry name" value="PROKAR_LIPOPROTEIN"/>
    <property type="match status" value="1"/>
</dbReference>
<dbReference type="RefSeq" id="WP_003413076.1">
    <property type="nucleotide sequence ID" value="NZ_ACOM01000001.1"/>
</dbReference>
<comment type="caution">
    <text evidence="3">The sequence shown here is derived from an EMBL/GenBank/DDBJ whole genome shotgun (WGS) entry which is preliminary data.</text>
</comment>
<evidence type="ECO:0000259" key="2">
    <source>
        <dbReference type="Pfam" id="PF18050"/>
    </source>
</evidence>
<gene>
    <name evidence="3" type="ORF">CLP_0443</name>
</gene>
<dbReference type="EMBL" id="ACOM01000001">
    <property type="protein sequence ID" value="EEP56030.1"/>
    <property type="molecule type" value="Genomic_DNA"/>
</dbReference>
<name>C4IBP4_CLOBU</name>
<dbReference type="InterPro" id="IPR029000">
    <property type="entry name" value="Cyclophilin-like_dom_sf"/>
</dbReference>
<organism evidence="3 4">
    <name type="scientific">Clostridium butyricum E4 str. BoNT E BL5262</name>
    <dbReference type="NCBI Taxonomy" id="632245"/>
    <lineage>
        <taxon>Bacteria</taxon>
        <taxon>Bacillati</taxon>
        <taxon>Bacillota</taxon>
        <taxon>Clostridia</taxon>
        <taxon>Eubacteriales</taxon>
        <taxon>Clostridiaceae</taxon>
        <taxon>Clostridium</taxon>
    </lineage>
</organism>
<feature type="domain" description="Cyclophilin-like" evidence="2">
    <location>
        <begin position="58"/>
        <end position="167"/>
    </location>
</feature>
<keyword evidence="4" id="KW-1185">Reference proteome</keyword>
<dbReference type="Gene3D" id="2.40.100.20">
    <property type="match status" value="1"/>
</dbReference>
<sequence length="167" mass="18560">MRRISMLLGIVIIMSLAACTNDTIQNEQQVKTDSGRSDSLHVKVENNEKDVQDMTIKITTGNESFTATLEDNETAKAFKEILPLTINMEDINGNEKYCVLSENISKDSAKKIGTIYAGEIMCWGNSGLVLFYDTFTTQYNYVKIGKIDNVDGYAEALGRGNVQLTIQ</sequence>